<name>A0A146K0Z2_9EUKA</name>
<organism evidence="1">
    <name type="scientific">Trepomonas sp. PC1</name>
    <dbReference type="NCBI Taxonomy" id="1076344"/>
    <lineage>
        <taxon>Eukaryota</taxon>
        <taxon>Metamonada</taxon>
        <taxon>Diplomonadida</taxon>
        <taxon>Hexamitidae</taxon>
        <taxon>Hexamitinae</taxon>
        <taxon>Trepomonas</taxon>
    </lineage>
</organism>
<sequence>FNITRGDFNPTDIDCVHSTNYQEINEQNIKFTLCSQEKIFTQIQKVVFDSKFNATQKLHSPVSMYVLNKLKHMLYFVDTPLSNIIQISSNIEGQVLDLIHIVAINSEVIMVKENASINQFVIEIARCYLKILYQKQQIKLVVPELLMNNQQVLQIIHQFVNFGFSSLWVRLLSPQTRIDMIRVSNYLIKSDKLMNLAQILFTHQITHLGKQQKIANLLQLVVLHRNQKFQLNCPRFDCTFDYVIEVNNLISTYKQHFPLGQGQIELIYQSIPLLFNFLKVDLKKFVKNQLNFLENCKSHHKNTFQLLLSKKNQVQSQIYQQKSLDDQQELQNQQNLLKERLSRLAYNCKDQSIISEDVDYKLFQVEQRLESLNLTGKQISDRLTDFQRQFDSLRDYFTSYCGLAARSDYLSFGLKWSIKDEFNVLLSVFFMKTICCTANRQKLQWIGEQTEINFKKKTAVFDRIFREFGLIQIETAVESTNFRDLLRIFGKILSQFDLKYENDPVFDETFEFAEKYSSIEALCQKLKEKHPLAEQILRAPLMMVDLVRLHGQIRAQEQLQSKNTAETEKFFILEADLRGKLAKSSEALTKFQTEKLQIEGKIGELERKIEVNQLFYAEIAEKLEKMTRQQFLIEDFAKNLQNHAKQTNEQVHCALCLSQVDQQKFFKQIEKLSDVTVTNHRNAFYELFASVFGFSQVQQIVEAAVETDLITQQIDQIGLNYLLINDRRLRQFRTKLNLQYTDSQLLRTHFDSSFVLQQHFLVEQLIYVPRPVLKYLLQTAFSKQNVLINSPNLGCAIKTAQFQVNLLLQDQFVTEKTKSLCNKVVQINQILQHVENIERSLKFLRSVSSHKPVTQRTPNEFSHFKTVRIPVIVKTAAINLQQIEDLLLKKFQVIDQKKQFKILEDSGELKQFQNQFQLLTTELDLTLIVVLEDLQNTMIEQTLGVHVVDSFKTIFDEHEQIPDKKEVYKTISLEEAETSSTVTTRERKHVRIDENDRIVVKVEKEHVETLKKSLWLNCWDCDEEAQFAQALVELKWQVVAGKSDL</sequence>
<feature type="non-terminal residue" evidence="1">
    <location>
        <position position="1"/>
    </location>
</feature>
<dbReference type="EMBL" id="GDID01006179">
    <property type="protein sequence ID" value="JAP90427.1"/>
    <property type="molecule type" value="Transcribed_RNA"/>
</dbReference>
<proteinExistence type="predicted"/>
<gene>
    <name evidence="1" type="ORF">TPC1_30078</name>
</gene>
<dbReference type="AlphaFoldDB" id="A0A146K0Z2"/>
<protein>
    <submittedName>
        <fullName evidence="1">Uncharacterized protein</fullName>
    </submittedName>
</protein>
<reference evidence="1" key="1">
    <citation type="submission" date="2015-07" db="EMBL/GenBank/DDBJ databases">
        <title>Adaptation to a free-living lifestyle via gene acquisitions in the diplomonad Trepomonas sp. PC1.</title>
        <authorList>
            <person name="Xu F."/>
            <person name="Jerlstrom-Hultqvist J."/>
            <person name="Kolisko M."/>
            <person name="Simpson A.G.B."/>
            <person name="Roger A.J."/>
            <person name="Svard S.G."/>
            <person name="Andersson J.O."/>
        </authorList>
    </citation>
    <scope>NUCLEOTIDE SEQUENCE</scope>
    <source>
        <strain evidence="1">PC1</strain>
    </source>
</reference>
<evidence type="ECO:0000313" key="1">
    <source>
        <dbReference type="EMBL" id="JAP90427.1"/>
    </source>
</evidence>
<accession>A0A146K0Z2</accession>